<dbReference type="EMBL" id="UOEX01000394">
    <property type="protein sequence ID" value="VAW41728.1"/>
    <property type="molecule type" value="Genomic_DNA"/>
</dbReference>
<evidence type="ECO:0000313" key="1">
    <source>
        <dbReference type="EMBL" id="VAW41728.1"/>
    </source>
</evidence>
<protein>
    <submittedName>
        <fullName evidence="1">Uncharacterized protein</fullName>
    </submittedName>
</protein>
<reference evidence="1" key="1">
    <citation type="submission" date="2018-06" db="EMBL/GenBank/DDBJ databases">
        <authorList>
            <person name="Zhirakovskaya E."/>
        </authorList>
    </citation>
    <scope>NUCLEOTIDE SEQUENCE</scope>
</reference>
<accession>A0A3B0VDM8</accession>
<name>A0A3B0VDM8_9ZZZZ</name>
<feature type="non-terminal residue" evidence="1">
    <location>
        <position position="1"/>
    </location>
</feature>
<organism evidence="1">
    <name type="scientific">hydrothermal vent metagenome</name>
    <dbReference type="NCBI Taxonomy" id="652676"/>
    <lineage>
        <taxon>unclassified sequences</taxon>
        <taxon>metagenomes</taxon>
        <taxon>ecological metagenomes</taxon>
    </lineage>
</organism>
<gene>
    <name evidence="1" type="ORF">MNBD_DELTA03-47</name>
</gene>
<proteinExistence type="predicted"/>
<dbReference type="AlphaFoldDB" id="A0A3B0VDM8"/>
<sequence>QDKEVAAVMEVLEQFIGSQRNYITALKDRNYESLPDWPLEMSRFQAVLKRLFSALDQKMTQAVREQLEVLIALAVSQADEIAALGSRRHKELALSLPRLRRGKSALRGYGNLAGQRPAEFLSSSG</sequence>